<reference evidence="2" key="1">
    <citation type="submission" date="2019-11" db="EMBL/GenBank/DDBJ databases">
        <title>Description of Pedobacter sp. LMG 31464T.</title>
        <authorList>
            <person name="Carlier A."/>
            <person name="Qi S."/>
            <person name="Vandamme P."/>
        </authorList>
    </citation>
    <scope>NUCLEOTIDE SEQUENCE</scope>
    <source>
        <strain evidence="2">LMG 31464</strain>
    </source>
</reference>
<dbReference type="Gene3D" id="3.10.620.30">
    <property type="match status" value="1"/>
</dbReference>
<comment type="caution">
    <text evidence="2">The sequence shown here is derived from an EMBL/GenBank/DDBJ whole genome shotgun (WGS) entry which is preliminary data.</text>
</comment>
<sequence>MKIKALLLLLGISACHLIGYAQKKEFKFGKITPEEFQIKASGKDSAAAAIKIFDVGNCYFEISPSSGGFVYVYERHIRYKVLNKNGYDLANYKIGLYKGSNSAKEDLYGMDAATYNMVDGKMVTSKLNRDAKFTEEFNKKYTYKKFALPNVKEGSILEFKYTIKSDFIFNLRGWSFQSDIPTLYTEYNVKIPQYLTYKTNFSGYLSVNRTKHESVNATYVNGLNSTATYDQYVLENVPALKDEAYITTLDDYRPMLDFELQGTQFPSEPYKDYNGNWTKIISGLVEDENFGQFVNKNSYAKSVLPTILKGEKDTLAVTKLIFDYIKNNVKWNDEHSIYASGTNPKTVFEKKSGNSADINLSLISLLKEAKINAYAVLISTRDNGAHPGFPVISKFNNVVACVIINNKNVLIDATDKDLQLGMISYDNLNHQGFLMDLSTTKGSWIPIEPTFTNEKNFNYVLALDKENKLTGKIIQYSKGYAALNLRDKYRTTNNETEFLKNYKKDKPGLELSNYKIDNLDNLDEMLTESMDVVIEDNVEEAGNLVYFTPLLFERTKENMFKHEERLFPVDFAYPIKENYRITVTFPEEYEVEKLPKGGIFKLPDNKGVFSIQFLGEGKTLMVKSTIDITKSFYTPEDYFDLKELFKSIVQKQAEQIVFKKKAE</sequence>
<dbReference type="Gene3D" id="2.60.120.1130">
    <property type="match status" value="1"/>
</dbReference>
<evidence type="ECO:0000313" key="3">
    <source>
        <dbReference type="Proteomes" id="UP000601055"/>
    </source>
</evidence>
<dbReference type="InterPro" id="IPR024618">
    <property type="entry name" value="DUF3857"/>
</dbReference>
<protein>
    <submittedName>
        <fullName evidence="2">DUF3857 domain-containing protein</fullName>
    </submittedName>
</protein>
<dbReference type="EMBL" id="WNXD01000001">
    <property type="protein sequence ID" value="MBB2145208.1"/>
    <property type="molecule type" value="Genomic_DNA"/>
</dbReference>
<gene>
    <name evidence="2" type="ORF">GM921_06920</name>
</gene>
<dbReference type="Proteomes" id="UP000601055">
    <property type="component" value="Unassembled WGS sequence"/>
</dbReference>
<accession>A0A923DYP4</accession>
<proteinExistence type="predicted"/>
<dbReference type="PROSITE" id="PS51257">
    <property type="entry name" value="PROKAR_LIPOPROTEIN"/>
    <property type="match status" value="1"/>
</dbReference>
<organism evidence="2 3">
    <name type="scientific">Pedobacter planticolens</name>
    <dbReference type="NCBI Taxonomy" id="2679964"/>
    <lineage>
        <taxon>Bacteria</taxon>
        <taxon>Pseudomonadati</taxon>
        <taxon>Bacteroidota</taxon>
        <taxon>Sphingobacteriia</taxon>
        <taxon>Sphingobacteriales</taxon>
        <taxon>Sphingobacteriaceae</taxon>
        <taxon>Pedobacter</taxon>
    </lineage>
</organism>
<keyword evidence="3" id="KW-1185">Reference proteome</keyword>
<evidence type="ECO:0000313" key="2">
    <source>
        <dbReference type="EMBL" id="MBB2145208.1"/>
    </source>
</evidence>
<dbReference type="AlphaFoldDB" id="A0A923DYP4"/>
<dbReference type="SUPFAM" id="SSF54001">
    <property type="entry name" value="Cysteine proteinases"/>
    <property type="match status" value="1"/>
</dbReference>
<dbReference type="Pfam" id="PF12969">
    <property type="entry name" value="DUF3857"/>
    <property type="match status" value="1"/>
</dbReference>
<feature type="domain" description="DUF3857" evidence="1">
    <location>
        <begin position="72"/>
        <end position="210"/>
    </location>
</feature>
<evidence type="ECO:0000259" key="1">
    <source>
        <dbReference type="Pfam" id="PF12969"/>
    </source>
</evidence>
<dbReference type="InterPro" id="IPR038765">
    <property type="entry name" value="Papain-like_cys_pep_sf"/>
</dbReference>
<dbReference type="Gene3D" id="2.60.40.3140">
    <property type="match status" value="1"/>
</dbReference>
<dbReference type="RefSeq" id="WP_182921865.1">
    <property type="nucleotide sequence ID" value="NZ_WNXD01000001.1"/>
</dbReference>
<name>A0A923DYP4_9SPHI</name>